<sequence>MHPIRSYQPSSVAKPLTTSCVSNASHMRQRPTSITRNVPSNVNSTPTSALARKQVLSNGNRIPSHLRSTQASIAKHHERPTPVSNNKPIKACTVLGGYGSHASVYNKKHRT</sequence>
<gene>
    <name evidence="2" type="ORF">g.98075</name>
</gene>
<feature type="compositionally biased region" description="Polar residues" evidence="1">
    <location>
        <begin position="7"/>
        <end position="47"/>
    </location>
</feature>
<evidence type="ECO:0000256" key="1">
    <source>
        <dbReference type="SAM" id="MobiDB-lite"/>
    </source>
</evidence>
<reference evidence="2" key="1">
    <citation type="journal article" date="2016" name="Gigascience">
        <title>De novo construction of an expanded transcriptome assembly for the western tarnished plant bug, Lygus hesperus.</title>
        <authorList>
            <person name="Tassone E.E."/>
            <person name="Geib S.M."/>
            <person name="Hall B."/>
            <person name="Fabrick J.A."/>
            <person name="Brent C.S."/>
            <person name="Hull J.J."/>
        </authorList>
    </citation>
    <scope>NUCLEOTIDE SEQUENCE</scope>
</reference>
<organism evidence="2">
    <name type="scientific">Lygus hesperus</name>
    <name type="common">Western plant bug</name>
    <dbReference type="NCBI Taxonomy" id="30085"/>
    <lineage>
        <taxon>Eukaryota</taxon>
        <taxon>Metazoa</taxon>
        <taxon>Ecdysozoa</taxon>
        <taxon>Arthropoda</taxon>
        <taxon>Hexapoda</taxon>
        <taxon>Insecta</taxon>
        <taxon>Pterygota</taxon>
        <taxon>Neoptera</taxon>
        <taxon>Paraneoptera</taxon>
        <taxon>Hemiptera</taxon>
        <taxon>Heteroptera</taxon>
        <taxon>Panheteroptera</taxon>
        <taxon>Cimicomorpha</taxon>
        <taxon>Miridae</taxon>
        <taxon>Mirini</taxon>
        <taxon>Lygus</taxon>
    </lineage>
</organism>
<name>A0A146L879_LYGHE</name>
<accession>A0A146L879</accession>
<proteinExistence type="predicted"/>
<dbReference type="EMBL" id="GDHC01015769">
    <property type="protein sequence ID" value="JAQ02860.1"/>
    <property type="molecule type" value="Transcribed_RNA"/>
</dbReference>
<feature type="region of interest" description="Disordered" evidence="1">
    <location>
        <begin position="1"/>
        <end position="47"/>
    </location>
</feature>
<protein>
    <submittedName>
        <fullName evidence="2">Uncharacterized protein</fullName>
    </submittedName>
</protein>
<evidence type="ECO:0000313" key="2">
    <source>
        <dbReference type="EMBL" id="JAQ02860.1"/>
    </source>
</evidence>
<dbReference type="AlphaFoldDB" id="A0A146L879"/>